<dbReference type="Gene3D" id="2.30.320.10">
    <property type="entry name" value="YwqG-like"/>
    <property type="match status" value="1"/>
</dbReference>
<evidence type="ECO:0000313" key="1">
    <source>
        <dbReference type="EMBL" id="MDI9865670.1"/>
    </source>
</evidence>
<dbReference type="InterPro" id="IPR035948">
    <property type="entry name" value="YwqG-like_sf"/>
</dbReference>
<reference evidence="1 2" key="1">
    <citation type="submission" date="2023-05" db="EMBL/GenBank/DDBJ databases">
        <title>Novel species of genus Flectobacillus isolated from stream in China.</title>
        <authorList>
            <person name="Lu H."/>
        </authorList>
    </citation>
    <scope>NUCLEOTIDE SEQUENCE [LARGE SCALE GENOMIC DNA]</scope>
    <source>
        <strain evidence="1 2">DC10W</strain>
    </source>
</reference>
<dbReference type="EMBL" id="JASHID010000011">
    <property type="protein sequence ID" value="MDI9865670.1"/>
    <property type="molecule type" value="Genomic_DNA"/>
</dbReference>
<comment type="caution">
    <text evidence="1">The sequence shown here is derived from an EMBL/GenBank/DDBJ whole genome shotgun (WGS) entry which is preliminary data.</text>
</comment>
<dbReference type="InterPro" id="IPR015315">
    <property type="entry name" value="DUF1963"/>
</dbReference>
<dbReference type="Pfam" id="PF09234">
    <property type="entry name" value="DUF1963"/>
    <property type="match status" value="1"/>
</dbReference>
<dbReference type="RefSeq" id="WP_283370642.1">
    <property type="nucleotide sequence ID" value="NZ_JASHID010000011.1"/>
</dbReference>
<sequence>MDNKEQLFDRLKANGLDKYFDKLEPIVRNTIRLYLTSCSEDSIPIGQSKIGGKPDLPASFSWFTETNTKTTKKLWIFGKETEQTITKSLSFIAQINLSQISQFDSENLLPKNGILYFFYADEQDAWGFDIKDQNKFKIIYFDGDLTTLKRFEFPEDLENSRFRPCLIEAKQEISLPSYGYGLDEEMKFTDDEADIYYDKIYEDGNINKLLGYSDNIQGEMELECELVTNGLYCGDPSGYNDPSAKELEPNAKNWRLLLQIDSNDENDMMWGDCGRLYFWIKKEDLVNKQFDKSWFSLQCS</sequence>
<dbReference type="PANTHER" id="PTHR36436">
    <property type="entry name" value="SLL5081 PROTEIN"/>
    <property type="match status" value="1"/>
</dbReference>
<dbReference type="Proteomes" id="UP001236569">
    <property type="component" value="Unassembled WGS sequence"/>
</dbReference>
<protein>
    <submittedName>
        <fullName evidence="1">YwqG family protein</fullName>
    </submittedName>
</protein>
<keyword evidence="2" id="KW-1185">Reference proteome</keyword>
<dbReference type="SUPFAM" id="SSF103032">
    <property type="entry name" value="Hypothetical protein YwqG"/>
    <property type="match status" value="1"/>
</dbReference>
<dbReference type="PANTHER" id="PTHR36436:SF6">
    <property type="entry name" value="SLL5081 PROTEIN"/>
    <property type="match status" value="1"/>
</dbReference>
<accession>A0ABT6YQ14</accession>
<organism evidence="1 2">
    <name type="scientific">Flectobacillus longus</name>
    <dbReference type="NCBI Taxonomy" id="2984207"/>
    <lineage>
        <taxon>Bacteria</taxon>
        <taxon>Pseudomonadati</taxon>
        <taxon>Bacteroidota</taxon>
        <taxon>Cytophagia</taxon>
        <taxon>Cytophagales</taxon>
        <taxon>Flectobacillaceae</taxon>
        <taxon>Flectobacillus</taxon>
    </lineage>
</organism>
<evidence type="ECO:0000313" key="2">
    <source>
        <dbReference type="Proteomes" id="UP001236569"/>
    </source>
</evidence>
<proteinExistence type="predicted"/>
<gene>
    <name evidence="1" type="ORF">QM480_15100</name>
</gene>
<name>A0ABT6YQ14_9BACT</name>